<evidence type="ECO:0000259" key="2">
    <source>
        <dbReference type="PROSITE" id="PS51831"/>
    </source>
</evidence>
<gene>
    <name evidence="4" type="ordered locus">Acel_0546</name>
</gene>
<dbReference type="InParanoid" id="A0LSA9"/>
<dbReference type="SMART" id="SM00471">
    <property type="entry name" value="HDc"/>
    <property type="match status" value="1"/>
</dbReference>
<dbReference type="HOGENOM" id="CLU_000445_92_14_11"/>
<keyword evidence="1" id="KW-0812">Transmembrane</keyword>
<feature type="transmembrane region" description="Helical" evidence="1">
    <location>
        <begin position="182"/>
        <end position="210"/>
    </location>
</feature>
<dbReference type="Pfam" id="PF20972">
    <property type="entry name" value="MASE9"/>
    <property type="match status" value="1"/>
</dbReference>
<dbReference type="CDD" id="cd00077">
    <property type="entry name" value="HDc"/>
    <property type="match status" value="1"/>
</dbReference>
<dbReference type="EMBL" id="CP000481">
    <property type="protein sequence ID" value="ABK52319.1"/>
    <property type="molecule type" value="Genomic_DNA"/>
</dbReference>
<dbReference type="InterPro" id="IPR006674">
    <property type="entry name" value="HD_domain"/>
</dbReference>
<feature type="transmembrane region" description="Helical" evidence="1">
    <location>
        <begin position="101"/>
        <end position="118"/>
    </location>
</feature>
<dbReference type="Pfam" id="PF13487">
    <property type="entry name" value="HD_5"/>
    <property type="match status" value="1"/>
</dbReference>
<dbReference type="Gene3D" id="1.10.3210.10">
    <property type="entry name" value="Hypothetical protein af1432"/>
    <property type="match status" value="1"/>
</dbReference>
<keyword evidence="4" id="KW-0378">Hydrolase</keyword>
<dbReference type="Proteomes" id="UP000008221">
    <property type="component" value="Chromosome"/>
</dbReference>
<organism evidence="4 5">
    <name type="scientific">Acidothermus cellulolyticus (strain ATCC 43068 / DSM 8971 / 11B)</name>
    <dbReference type="NCBI Taxonomy" id="351607"/>
    <lineage>
        <taxon>Bacteria</taxon>
        <taxon>Bacillati</taxon>
        <taxon>Actinomycetota</taxon>
        <taxon>Actinomycetes</taxon>
        <taxon>Acidothermales</taxon>
        <taxon>Acidothermaceae</taxon>
        <taxon>Acidothermus</taxon>
    </lineage>
</organism>
<reference evidence="4 5" key="1">
    <citation type="journal article" date="2009" name="Genome Res.">
        <title>Complete genome of the cellulolytic thermophile Acidothermus cellulolyticus 11B provides insights into its ecophysiological and evolutionary adaptations.</title>
        <authorList>
            <person name="Barabote R.D."/>
            <person name="Xie G."/>
            <person name="Leu D.H."/>
            <person name="Normand P."/>
            <person name="Necsulea A."/>
            <person name="Daubin V."/>
            <person name="Medigue C."/>
            <person name="Adney W.S."/>
            <person name="Xu X.C."/>
            <person name="Lapidus A."/>
            <person name="Parales R.E."/>
            <person name="Detter C."/>
            <person name="Pujic P."/>
            <person name="Bruce D."/>
            <person name="Lavire C."/>
            <person name="Challacombe J.F."/>
            <person name="Brettin T.S."/>
            <person name="Berry A.M."/>
        </authorList>
    </citation>
    <scope>NUCLEOTIDE SEQUENCE [LARGE SCALE GENOMIC DNA]</scope>
    <source>
        <strain evidence="5">ATCC 43068 / DSM 8971 / 11B</strain>
    </source>
</reference>
<evidence type="ECO:0000313" key="5">
    <source>
        <dbReference type="Proteomes" id="UP000008221"/>
    </source>
</evidence>
<evidence type="ECO:0000259" key="3">
    <source>
        <dbReference type="PROSITE" id="PS51832"/>
    </source>
</evidence>
<feature type="transmembrane region" description="Helical" evidence="1">
    <location>
        <begin position="139"/>
        <end position="162"/>
    </location>
</feature>
<feature type="transmembrane region" description="Helical" evidence="1">
    <location>
        <begin position="64"/>
        <end position="89"/>
    </location>
</feature>
<dbReference type="PROSITE" id="PS51832">
    <property type="entry name" value="HD_GYP"/>
    <property type="match status" value="1"/>
</dbReference>
<dbReference type="PANTHER" id="PTHR43155">
    <property type="entry name" value="CYCLIC DI-GMP PHOSPHODIESTERASE PA4108-RELATED"/>
    <property type="match status" value="1"/>
</dbReference>
<keyword evidence="1" id="KW-0472">Membrane</keyword>
<dbReference type="InterPro" id="IPR037522">
    <property type="entry name" value="HD_GYP_dom"/>
</dbReference>
<feature type="domain" description="HD" evidence="2">
    <location>
        <begin position="247"/>
        <end position="369"/>
    </location>
</feature>
<dbReference type="RefSeq" id="WP_011719382.1">
    <property type="nucleotide sequence ID" value="NC_008578.1"/>
</dbReference>
<dbReference type="STRING" id="351607.Acel_0546"/>
<dbReference type="SUPFAM" id="SSF109604">
    <property type="entry name" value="HD-domain/PDEase-like"/>
    <property type="match status" value="1"/>
</dbReference>
<dbReference type="eggNOG" id="COG2206">
    <property type="taxonomic scope" value="Bacteria"/>
</dbReference>
<dbReference type="KEGG" id="ace:Acel_0546"/>
<dbReference type="GO" id="GO:0016787">
    <property type="term" value="F:hydrolase activity"/>
    <property type="evidence" value="ECO:0007669"/>
    <property type="project" value="UniProtKB-KW"/>
</dbReference>
<dbReference type="InterPro" id="IPR048430">
    <property type="entry name" value="MASE9"/>
</dbReference>
<feature type="domain" description="HD-GYP" evidence="3">
    <location>
        <begin position="225"/>
        <end position="420"/>
    </location>
</feature>
<dbReference type="InterPro" id="IPR003607">
    <property type="entry name" value="HD/PDEase_dom"/>
</dbReference>
<dbReference type="OrthoDB" id="9802066at2"/>
<keyword evidence="5" id="KW-1185">Reference proteome</keyword>
<sequence>MRSLPRAAALYTSAMLLAGGLICAQALLHIRSSWSLVVPLVAICWIGEIAPVQSRLRSLSISMGFPVDLAAVFLGGPWVAALVATIGSGTQLVSLRWYKRLFNAAQIGVSAFVAGLVYRQLPGASVGFADPRFPHVLPAVIVTGLVLAVLNYSFVATAIALAERLPIGRIWWGGMSETLLPSMGYGFIGLAIAVVWASGVGVLAGVLVLAPMLAARWAFQQYGAQHAAYEATVASLIQAVETKDYYTRGHSERVARAAVMIGRRLGMREDRLEMLRYAGMLHDVGKLGVPTRLLQKTGPLDAAEFSAIKLHSVRGCEVIGDIEFLGEAAKGIRHHHERMDGLGYPDGLAGDAIPEFARIIAVADAFDSMTSTRSYRAARSVEAAITELRRWSGTQFDPVMVEALIAALQEEGWTPAAPPAGVAPAALLFGDHDDPASQVAAVLQPVAERVS</sequence>
<keyword evidence="1" id="KW-1133">Transmembrane helix</keyword>
<dbReference type="AlphaFoldDB" id="A0LSA9"/>
<evidence type="ECO:0000313" key="4">
    <source>
        <dbReference type="EMBL" id="ABK52319.1"/>
    </source>
</evidence>
<name>A0LSA9_ACIC1</name>
<proteinExistence type="predicted"/>
<accession>A0LSA9</accession>
<dbReference type="PROSITE" id="PS51831">
    <property type="entry name" value="HD"/>
    <property type="match status" value="1"/>
</dbReference>
<protein>
    <submittedName>
        <fullName evidence="4">Metal dependent phosphohydrolase</fullName>
    </submittedName>
</protein>
<evidence type="ECO:0000256" key="1">
    <source>
        <dbReference type="SAM" id="Phobius"/>
    </source>
</evidence>